<dbReference type="InterPro" id="IPR016187">
    <property type="entry name" value="CTDL_fold"/>
</dbReference>
<protein>
    <submittedName>
        <fullName evidence="2">Formylglycine-generating enzyme required for sulfatase activity</fullName>
    </submittedName>
</protein>
<dbReference type="EMBL" id="VLKT01000070">
    <property type="protein sequence ID" value="TWI21730.1"/>
    <property type="molecule type" value="Genomic_DNA"/>
</dbReference>
<dbReference type="InterPro" id="IPR005532">
    <property type="entry name" value="SUMF_dom"/>
</dbReference>
<dbReference type="InterPro" id="IPR042095">
    <property type="entry name" value="SUMF_sf"/>
</dbReference>
<dbReference type="Proteomes" id="UP000317122">
    <property type="component" value="Unassembled WGS sequence"/>
</dbReference>
<dbReference type="PANTHER" id="PTHR23150:SF19">
    <property type="entry name" value="FORMYLGLYCINE-GENERATING ENZYME"/>
    <property type="match status" value="1"/>
</dbReference>
<dbReference type="Pfam" id="PF03781">
    <property type="entry name" value="FGE-sulfatase"/>
    <property type="match status" value="1"/>
</dbReference>
<reference evidence="2 3" key="1">
    <citation type="journal article" date="2015" name="Stand. Genomic Sci.">
        <title>Genomic Encyclopedia of Bacterial and Archaeal Type Strains, Phase III: the genomes of soil and plant-associated and newly described type strains.</title>
        <authorList>
            <person name="Whitman W.B."/>
            <person name="Woyke T."/>
            <person name="Klenk H.P."/>
            <person name="Zhou Y."/>
            <person name="Lilburn T.G."/>
            <person name="Beck B.J."/>
            <person name="De Vos P."/>
            <person name="Vandamme P."/>
            <person name="Eisen J.A."/>
            <person name="Garrity G."/>
            <person name="Hugenholtz P."/>
            <person name="Kyrpides N.C."/>
        </authorList>
    </citation>
    <scope>NUCLEOTIDE SEQUENCE [LARGE SCALE GENOMIC DNA]</scope>
    <source>
        <strain evidence="2 3">CGMCC 1.2546</strain>
    </source>
</reference>
<name>A0A562MPF3_9HYPH</name>
<organism evidence="2 3">
    <name type="scientific">Mesorhizobium tianshanense</name>
    <dbReference type="NCBI Taxonomy" id="39844"/>
    <lineage>
        <taxon>Bacteria</taxon>
        <taxon>Pseudomonadati</taxon>
        <taxon>Pseudomonadota</taxon>
        <taxon>Alphaproteobacteria</taxon>
        <taxon>Hyphomicrobiales</taxon>
        <taxon>Phyllobacteriaceae</taxon>
        <taxon>Mesorhizobium</taxon>
    </lineage>
</organism>
<dbReference type="SUPFAM" id="SSF56436">
    <property type="entry name" value="C-type lectin-like"/>
    <property type="match status" value="1"/>
</dbReference>
<dbReference type="Gene3D" id="3.90.1580.10">
    <property type="entry name" value="paralog of FGE (formylglycine-generating enzyme)"/>
    <property type="match status" value="1"/>
</dbReference>
<accession>A0A562MPF3</accession>
<evidence type="ECO:0000259" key="1">
    <source>
        <dbReference type="Pfam" id="PF03781"/>
    </source>
</evidence>
<dbReference type="OrthoDB" id="9768004at2"/>
<dbReference type="RefSeq" id="WP_145722774.1">
    <property type="nucleotide sequence ID" value="NZ_BSPF01000003.1"/>
</dbReference>
<sequence length="296" mass="32032">MPLHIPRFASAAVAAVAVPVGLSIQAVGDWGGHRQSYPAAHPLAMTVSLLPGSIVYPMPGEFLKDGRPQRNPRLRQQFDKPLEIMTYQVSAADYADCVAAGGCQPPQEARAIPDDAPVTGVSYLDADAYARWYSEATGDHWRLPSDEEWAFAAAERFTGEFEGVEDDADNPARRWLTSYKAEVALNRRPDPLPRSRGSFGVNSRGLADLSGNVWEWTSTCYVRATLAADGVGVASSIDNCGVHVVEGFHRTYMSNFVSDGKSGGCAVGTPPDNLGFRLVRNQPGWAKRILGRLGII</sequence>
<proteinExistence type="predicted"/>
<dbReference type="InterPro" id="IPR051043">
    <property type="entry name" value="Sulfatase_Mod_Factor_Kinase"/>
</dbReference>
<feature type="domain" description="Sulfatase-modifying factor enzyme-like" evidence="1">
    <location>
        <begin position="46"/>
        <end position="280"/>
    </location>
</feature>
<dbReference type="AlphaFoldDB" id="A0A562MPF3"/>
<evidence type="ECO:0000313" key="3">
    <source>
        <dbReference type="Proteomes" id="UP000317122"/>
    </source>
</evidence>
<comment type="caution">
    <text evidence="2">The sequence shown here is derived from an EMBL/GenBank/DDBJ whole genome shotgun (WGS) entry which is preliminary data.</text>
</comment>
<evidence type="ECO:0000313" key="2">
    <source>
        <dbReference type="EMBL" id="TWI21730.1"/>
    </source>
</evidence>
<gene>
    <name evidence="2" type="ORF">IQ26_06810</name>
</gene>
<keyword evidence="3" id="KW-1185">Reference proteome</keyword>
<dbReference type="PANTHER" id="PTHR23150">
    <property type="entry name" value="SULFATASE MODIFYING FACTOR 1, 2"/>
    <property type="match status" value="1"/>
</dbReference>
<dbReference type="GO" id="GO:0120147">
    <property type="term" value="F:formylglycine-generating oxidase activity"/>
    <property type="evidence" value="ECO:0007669"/>
    <property type="project" value="TreeGrafter"/>
</dbReference>